<dbReference type="InterPro" id="IPR005094">
    <property type="entry name" value="Endonuclease_MobA/VirD2"/>
</dbReference>
<reference evidence="3 4" key="1">
    <citation type="journal article" date="2010" name="Int. J. Syst. Evol. Microbiol.">
        <title>Sphingopyxis bauzanensis sp. nov., a psychrophilic bacterium isolated from soil.</title>
        <authorList>
            <person name="Zhang D.C."/>
            <person name="Liu H.C."/>
            <person name="Xin Y.H."/>
            <person name="Zhou Y.G."/>
            <person name="Schinner F."/>
            <person name="Margesin R."/>
        </authorList>
    </citation>
    <scope>NUCLEOTIDE SEQUENCE [LARGE SCALE GENOMIC DNA]</scope>
    <source>
        <strain evidence="3 4">DSM 22271</strain>
    </source>
</reference>
<sequence length="350" mass="38531">MRPSLESALWEASRPPYRVRYIHDPGAQPGVPLYASYGVANPKTARAKLARIVRGAPEVVVKVTGRQRGGSHVKSHLDYIGRKGAVDIETRDGEILTSKDDIAERAAEWSDTLEWRSRPTVSSVSLIFSMPEGTDPDKVVGAVRALAHAELSDNHDYVLALHTDTPRPHVHLTVQAEGLDRNRFNPRPVQLHRFRERFARELRERGVAAEATPRRARGRGVSGSSIRLVKLRARLASGASGVMTNADRRTNEQAIAVARGQASLPSFIAKGKTRWQAIRQAYHQAAAALDASGQPDDRALARDVRRFLDKQPDVHATPEIIAARHAQALSATRAKHDPPIAMPSPHDRGR</sequence>
<evidence type="ECO:0000313" key="3">
    <source>
        <dbReference type="EMBL" id="OWQ96200.1"/>
    </source>
</evidence>
<keyword evidence="4" id="KW-1185">Reference proteome</keyword>
<comment type="caution">
    <text evidence="3">The sequence shown here is derived from an EMBL/GenBank/DDBJ whole genome shotgun (WGS) entry which is preliminary data.</text>
</comment>
<dbReference type="OrthoDB" id="7199783at2"/>
<proteinExistence type="predicted"/>
<accession>A0A246JT61</accession>
<name>A0A246JT61_9SPHN</name>
<feature type="domain" description="MobA/VirD2-like nuclease" evidence="2">
    <location>
        <begin position="97"/>
        <end position="205"/>
    </location>
</feature>
<feature type="region of interest" description="Disordered" evidence="1">
    <location>
        <begin position="328"/>
        <end position="350"/>
    </location>
</feature>
<organism evidence="3 4">
    <name type="scientific">Sphingopyxis bauzanensis</name>
    <dbReference type="NCBI Taxonomy" id="651663"/>
    <lineage>
        <taxon>Bacteria</taxon>
        <taxon>Pseudomonadati</taxon>
        <taxon>Pseudomonadota</taxon>
        <taxon>Alphaproteobacteria</taxon>
        <taxon>Sphingomonadales</taxon>
        <taxon>Sphingomonadaceae</taxon>
        <taxon>Sphingopyxis</taxon>
    </lineage>
</organism>
<protein>
    <submittedName>
        <fullName evidence="3">Relaxase</fullName>
    </submittedName>
</protein>
<evidence type="ECO:0000313" key="4">
    <source>
        <dbReference type="Proteomes" id="UP000197361"/>
    </source>
</evidence>
<dbReference type="Proteomes" id="UP000197361">
    <property type="component" value="Unassembled WGS sequence"/>
</dbReference>
<gene>
    <name evidence="3" type="ORF">CDQ92_15165</name>
</gene>
<evidence type="ECO:0000256" key="1">
    <source>
        <dbReference type="SAM" id="MobiDB-lite"/>
    </source>
</evidence>
<dbReference type="Pfam" id="PF03432">
    <property type="entry name" value="Relaxase"/>
    <property type="match status" value="1"/>
</dbReference>
<evidence type="ECO:0000259" key="2">
    <source>
        <dbReference type="Pfam" id="PF03432"/>
    </source>
</evidence>
<dbReference type="EMBL" id="NISK01000003">
    <property type="protein sequence ID" value="OWQ96200.1"/>
    <property type="molecule type" value="Genomic_DNA"/>
</dbReference>
<dbReference type="AlphaFoldDB" id="A0A246JT61"/>